<sequence>MEAAAALDAWRGGSETWDSRSLQVQDCAGSLMEEVARADCVSAGRGGRAGAGIQVLRGNLGRAAPATPARMARGPGAAPLGFLVLPLLYLKPHAVHQGLLPFGSDTTFSRL</sequence>
<dbReference type="GeneTree" id="ENSGT00940000167500"/>
<dbReference type="PANTHER" id="PTHR38498">
    <property type="entry name" value="TRANSMEMBRANE PROTEIN 191B-RELATED"/>
    <property type="match status" value="1"/>
</dbReference>
<keyword evidence="2" id="KW-1185">Reference proteome</keyword>
<reference evidence="1" key="3">
    <citation type="submission" date="2025-09" db="UniProtKB">
        <authorList>
            <consortium name="Ensembl"/>
        </authorList>
    </citation>
    <scope>IDENTIFICATION</scope>
    <source>
        <strain evidence="1">2N</strain>
    </source>
</reference>
<dbReference type="Bgee" id="ENSCPOG00000006580">
    <property type="expression patterns" value="Expressed in testis and 13 other cell types or tissues"/>
</dbReference>
<dbReference type="InterPro" id="IPR028186">
    <property type="entry name" value="TMEM191B/C"/>
</dbReference>
<organism evidence="1 2">
    <name type="scientific">Cavia porcellus</name>
    <name type="common">Guinea pig</name>
    <dbReference type="NCBI Taxonomy" id="10141"/>
    <lineage>
        <taxon>Eukaryota</taxon>
        <taxon>Metazoa</taxon>
        <taxon>Chordata</taxon>
        <taxon>Craniata</taxon>
        <taxon>Vertebrata</taxon>
        <taxon>Euteleostomi</taxon>
        <taxon>Mammalia</taxon>
        <taxon>Eutheria</taxon>
        <taxon>Euarchontoglires</taxon>
        <taxon>Glires</taxon>
        <taxon>Rodentia</taxon>
        <taxon>Hystricomorpha</taxon>
        <taxon>Caviidae</taxon>
        <taxon>Cavia</taxon>
    </lineage>
</organism>
<protein>
    <submittedName>
        <fullName evidence="1">Uncharacterized protein</fullName>
    </submittedName>
</protein>
<dbReference type="Proteomes" id="UP000005447">
    <property type="component" value="Unassembled WGS sequence"/>
</dbReference>
<reference evidence="1" key="2">
    <citation type="submission" date="2025-08" db="UniProtKB">
        <authorList>
            <consortium name="Ensembl"/>
        </authorList>
    </citation>
    <scope>IDENTIFICATION</scope>
    <source>
        <strain evidence="1">2N</strain>
    </source>
</reference>
<name>A0A286Y3P5_CAVPO</name>
<reference evidence="2" key="1">
    <citation type="journal article" date="2011" name="Nature">
        <title>A high-resolution map of human evolutionary constraint using 29 mammals.</title>
        <authorList>
            <person name="Lindblad-Toh K."/>
            <person name="Garber M."/>
            <person name="Zuk O."/>
            <person name="Lin M.F."/>
            <person name="Parker B.J."/>
            <person name="Washietl S."/>
            <person name="Kheradpour P."/>
            <person name="Ernst J."/>
            <person name="Jordan G."/>
            <person name="Mauceli E."/>
            <person name="Ward L.D."/>
            <person name="Lowe C.B."/>
            <person name="Holloway A.K."/>
            <person name="Clamp M."/>
            <person name="Gnerre S."/>
            <person name="Alfoldi J."/>
            <person name="Beal K."/>
            <person name="Chang J."/>
            <person name="Clawson H."/>
            <person name="Cuff J."/>
            <person name="Di Palma F."/>
            <person name="Fitzgerald S."/>
            <person name="Flicek P."/>
            <person name="Guttman M."/>
            <person name="Hubisz M.J."/>
            <person name="Jaffe D.B."/>
            <person name="Jungreis I."/>
            <person name="Kent W.J."/>
            <person name="Kostka D."/>
            <person name="Lara M."/>
            <person name="Martins A.L."/>
            <person name="Massingham T."/>
            <person name="Moltke I."/>
            <person name="Raney B.J."/>
            <person name="Rasmussen M.D."/>
            <person name="Robinson J."/>
            <person name="Stark A."/>
            <person name="Vilella A.J."/>
            <person name="Wen J."/>
            <person name="Xie X."/>
            <person name="Zody M.C."/>
            <person name="Baldwin J."/>
            <person name="Bloom T."/>
            <person name="Chin C.W."/>
            <person name="Heiman D."/>
            <person name="Nicol R."/>
            <person name="Nusbaum C."/>
            <person name="Young S."/>
            <person name="Wilkinson J."/>
            <person name="Worley K.C."/>
            <person name="Kovar C.L."/>
            <person name="Muzny D.M."/>
            <person name="Gibbs R.A."/>
            <person name="Cree A."/>
            <person name="Dihn H.H."/>
            <person name="Fowler G."/>
            <person name="Jhangiani S."/>
            <person name="Joshi V."/>
            <person name="Lee S."/>
            <person name="Lewis L.R."/>
            <person name="Nazareth L.V."/>
            <person name="Okwuonu G."/>
            <person name="Santibanez J."/>
            <person name="Warren W.C."/>
            <person name="Mardis E.R."/>
            <person name="Weinstock G.M."/>
            <person name="Wilson R.K."/>
            <person name="Delehaunty K."/>
            <person name="Dooling D."/>
            <person name="Fronik C."/>
            <person name="Fulton L."/>
            <person name="Fulton B."/>
            <person name="Graves T."/>
            <person name="Minx P."/>
            <person name="Sodergren E."/>
            <person name="Birney E."/>
            <person name="Margulies E.H."/>
            <person name="Herrero J."/>
            <person name="Green E.D."/>
            <person name="Haussler D."/>
            <person name="Siepel A."/>
            <person name="Goldman N."/>
            <person name="Pollard K.S."/>
            <person name="Pedersen J.S."/>
            <person name="Lander E.S."/>
            <person name="Kellis M."/>
        </authorList>
    </citation>
    <scope>NUCLEOTIDE SEQUENCE [LARGE SCALE GENOMIC DNA]</scope>
    <source>
        <strain evidence="2">2N</strain>
    </source>
</reference>
<accession>A0A286Y3P5</accession>
<evidence type="ECO:0000313" key="1">
    <source>
        <dbReference type="Ensembl" id="ENSCPOP00000032462.1"/>
    </source>
</evidence>
<evidence type="ECO:0000313" key="2">
    <source>
        <dbReference type="Proteomes" id="UP000005447"/>
    </source>
</evidence>
<dbReference type="AlphaFoldDB" id="A0A286Y3P5"/>
<dbReference type="VEuPathDB" id="HostDB:ENSCPOG00000006580"/>
<dbReference type="PANTHER" id="PTHR38498:SF1">
    <property type="entry name" value="TRANSMEMBRANE PROTEIN 191B-RELATED"/>
    <property type="match status" value="1"/>
</dbReference>
<dbReference type="EMBL" id="AAKN02007342">
    <property type="status" value="NOT_ANNOTATED_CDS"/>
    <property type="molecule type" value="Genomic_DNA"/>
</dbReference>
<dbReference type="Pfam" id="PF15194">
    <property type="entry name" value="TMEM191C"/>
    <property type="match status" value="1"/>
</dbReference>
<dbReference type="Ensembl" id="ENSCPOT00000033386.1">
    <property type="protein sequence ID" value="ENSCPOP00000032462.1"/>
    <property type="gene ID" value="ENSCPOG00000006580.4"/>
</dbReference>
<proteinExistence type="predicted"/>